<dbReference type="Gene3D" id="3.40.50.300">
    <property type="entry name" value="P-loop containing nucleotide triphosphate hydrolases"/>
    <property type="match status" value="2"/>
</dbReference>
<protein>
    <recommendedName>
        <fullName evidence="15">Multidrug resistance-associated protein lethal(2)03659</fullName>
    </recommendedName>
</protein>
<dbReference type="Pfam" id="PF00005">
    <property type="entry name" value="ABC_tran"/>
    <property type="match status" value="2"/>
</dbReference>
<dbReference type="OrthoDB" id="6500128at2759"/>
<evidence type="ECO:0000256" key="4">
    <source>
        <dbReference type="ARBA" id="ARBA00022692"/>
    </source>
</evidence>
<dbReference type="GO" id="GO:0140359">
    <property type="term" value="F:ABC-type transporter activity"/>
    <property type="evidence" value="ECO:0007669"/>
    <property type="project" value="InterPro"/>
</dbReference>
<comment type="similarity">
    <text evidence="2">Belongs to the ABC transporter superfamily. ABCC family. Conjugate transporter (TC 3.A.1.208) subfamily.</text>
</comment>
<evidence type="ECO:0000256" key="7">
    <source>
        <dbReference type="ARBA" id="ARBA00022989"/>
    </source>
</evidence>
<dbReference type="SUPFAM" id="SSF52540">
    <property type="entry name" value="P-loop containing nucleoside triphosphate hydrolases"/>
    <property type="match status" value="2"/>
</dbReference>
<dbReference type="GO" id="GO:0016887">
    <property type="term" value="F:ATP hydrolysis activity"/>
    <property type="evidence" value="ECO:0007669"/>
    <property type="project" value="InterPro"/>
</dbReference>
<dbReference type="PANTHER" id="PTHR24223:SF456">
    <property type="entry name" value="MULTIDRUG RESISTANCE-ASSOCIATED PROTEIN LETHAL(2)03659"/>
    <property type="match status" value="1"/>
</dbReference>
<dbReference type="FunFam" id="3.40.50.300:FF:000482">
    <property type="entry name" value="Multidrug resistance-associated protein member 4"/>
    <property type="match status" value="1"/>
</dbReference>
<keyword evidence="6" id="KW-0067">ATP-binding</keyword>
<feature type="compositionally biased region" description="Basic and acidic residues" evidence="9">
    <location>
        <begin position="129"/>
        <end position="138"/>
    </location>
</feature>
<gene>
    <name evidence="13" type="ORF">B7P43_G10751</name>
</gene>
<feature type="transmembrane region" description="Helical" evidence="10">
    <location>
        <begin position="729"/>
        <end position="751"/>
    </location>
</feature>
<evidence type="ECO:0000256" key="6">
    <source>
        <dbReference type="ARBA" id="ARBA00022840"/>
    </source>
</evidence>
<feature type="compositionally biased region" description="Low complexity" evidence="9">
    <location>
        <begin position="432"/>
        <end position="442"/>
    </location>
</feature>
<dbReference type="AlphaFoldDB" id="A0A2J7R145"/>
<dbReference type="InterPro" id="IPR027417">
    <property type="entry name" value="P-loop_NTPase"/>
</dbReference>
<feature type="domain" description="ABC transmembrane type-1" evidence="12">
    <location>
        <begin position="556"/>
        <end position="796"/>
    </location>
</feature>
<dbReference type="Pfam" id="PF00664">
    <property type="entry name" value="ABC_membrane"/>
    <property type="match status" value="1"/>
</dbReference>
<dbReference type="FunFam" id="3.40.50.300:FF:000163">
    <property type="entry name" value="Multidrug resistance-associated protein member 4"/>
    <property type="match status" value="1"/>
</dbReference>
<dbReference type="PANTHER" id="PTHR24223">
    <property type="entry name" value="ATP-BINDING CASSETTE SUB-FAMILY C"/>
    <property type="match status" value="1"/>
</dbReference>
<evidence type="ECO:0000256" key="8">
    <source>
        <dbReference type="ARBA" id="ARBA00023136"/>
    </source>
</evidence>
<evidence type="ECO:0008006" key="15">
    <source>
        <dbReference type="Google" id="ProtNLM"/>
    </source>
</evidence>
<dbReference type="InterPro" id="IPR003439">
    <property type="entry name" value="ABC_transporter-like_ATP-bd"/>
</dbReference>
<dbReference type="STRING" id="105785.A0A2J7R145"/>
<evidence type="ECO:0000256" key="5">
    <source>
        <dbReference type="ARBA" id="ARBA00022741"/>
    </source>
</evidence>
<dbReference type="PROSITE" id="PS00211">
    <property type="entry name" value="ABC_TRANSPORTER_1"/>
    <property type="match status" value="2"/>
</dbReference>
<evidence type="ECO:0000256" key="10">
    <source>
        <dbReference type="SAM" id="Phobius"/>
    </source>
</evidence>
<dbReference type="InterPro" id="IPR011527">
    <property type="entry name" value="ABC1_TM_dom"/>
</dbReference>
<evidence type="ECO:0000259" key="12">
    <source>
        <dbReference type="PROSITE" id="PS50929"/>
    </source>
</evidence>
<dbReference type="FunFam" id="1.20.1560.10:FF:000014">
    <property type="entry name" value="Multidrug resistance-associated protein member 4"/>
    <property type="match status" value="1"/>
</dbReference>
<proteinExistence type="inferred from homology"/>
<keyword evidence="5" id="KW-0547">Nucleotide-binding</keyword>
<feature type="domain" description="ABC transporter" evidence="11">
    <location>
        <begin position="178"/>
        <end position="401"/>
    </location>
</feature>
<feature type="domain" description="ABC transporter" evidence="11">
    <location>
        <begin position="834"/>
        <end position="1068"/>
    </location>
</feature>
<evidence type="ECO:0000259" key="11">
    <source>
        <dbReference type="PROSITE" id="PS50893"/>
    </source>
</evidence>
<dbReference type="InterPro" id="IPR017871">
    <property type="entry name" value="ABC_transporter-like_CS"/>
</dbReference>
<keyword evidence="8 10" id="KW-0472">Membrane</keyword>
<dbReference type="Proteomes" id="UP000235965">
    <property type="component" value="Unassembled WGS sequence"/>
</dbReference>
<comment type="subcellular location">
    <subcellularLocation>
        <location evidence="1">Membrane</location>
        <topology evidence="1">Multi-pass membrane protein</topology>
    </subcellularLocation>
</comment>
<evidence type="ECO:0000256" key="9">
    <source>
        <dbReference type="SAM" id="MobiDB-lite"/>
    </source>
</evidence>
<dbReference type="InterPro" id="IPR036640">
    <property type="entry name" value="ABC1_TM_sf"/>
</dbReference>
<accession>A0A2J7R145</accession>
<evidence type="ECO:0000256" key="1">
    <source>
        <dbReference type="ARBA" id="ARBA00004141"/>
    </source>
</evidence>
<sequence length="1092" mass="120187">MYAWEKPFARLIAVARKHEIKAVRAACFVRGLLSSFGRCGTKIAIFASIVTYVCFNDDVTAEKMFVVTAYFNIVRITMTEFFPLAITELAESSASVQRIQKFLLNNEVTTASSLDKKIENAAVTSTDDNTQHESRDGRQMMNSSLDSKLSVDANRTKYAGGHITNENTECDTAKGEAIKITNVTAKWTEDLPENTLTDVSLDVRPGELVAVVGPVGSGKTSLLHAILKELPLNSGSISVGGSVSYASQEPWLFTGSVRQNILFGQPMDRNRYRQVVRVCALERDFQLLPHSDRTIVGERGVTLSGGQRARISLARTVYREADVYLLDDPLSAVDAHVGHYLLEHCICEFLEDKTRVLITHQLHYLHMVKNILILDHGMVRAAGTFSELQGSGFSFGLEAVEGEERTVIKKLGQSPDHHDCQGSSNKWKRQNSDSSQSSGAASEPEVVAEMRTQGKVRAKVYWSYFAATGSWGIILLVFGVCILEQLALSGGDYWISFWSKVEEHRSAISKAASGSLQNGTGPVVNDTASYQDSNSGYSATTDVAEWGWLPSRETCIYVYSGLVASVMILSVCSVISFFTMCMRASISLHNTMFTSITRATMRFFNSNPSGQILNRFSKDMGSIDEILPPTLIDCVQMGLSLLGAVMVVALVNVWMLLPALLMFSVFYLLRMYFMATSRSIKRLEGITRSPVFSHLTATLQGLTTIRALGAQAMLEKEFDSLQDLHSSAWYIFAAITRAFAVYLDSTCLIYVMCVTLSFLFMGEEYSGGDVGLAVTQAIGLTGLIQKGIRQSAELENQMTAVERVLEYSKVEKEPPLESHAEKKPKDHWPTRGEVVFDRVFLAYSKEGPSVLKNVNFVIRPAAKVGIVGRTGAGKSSLVTALFRLVELSGGSVRIDGIDIASIGLHDLRSKISIIPQEPVLFSGSLRENLDPFSEYSDAALWAALAEVELKQVVDELPAGLSHKVSEGGSNFSVGQRQLLCLARAIIRNNKILVLDEATANVDPQTDELIQGTIRHNFADCTVLTVAHRLHTVMDSDHILVMDAGSVMECDHPYVLLKNRSSFLSKMVQQTGHTMAETLFVIAQESYEKRSVS</sequence>
<evidence type="ECO:0000313" key="13">
    <source>
        <dbReference type="EMBL" id="PNF34545.1"/>
    </source>
</evidence>
<evidence type="ECO:0000256" key="2">
    <source>
        <dbReference type="ARBA" id="ARBA00009726"/>
    </source>
</evidence>
<dbReference type="CDD" id="cd03250">
    <property type="entry name" value="ABCC_MRP_domain1"/>
    <property type="match status" value="1"/>
</dbReference>
<evidence type="ECO:0000256" key="3">
    <source>
        <dbReference type="ARBA" id="ARBA00022448"/>
    </source>
</evidence>
<reference evidence="13 14" key="1">
    <citation type="submission" date="2017-12" db="EMBL/GenBank/DDBJ databases">
        <title>Hemimetabolous genomes reveal molecular basis of termite eusociality.</title>
        <authorList>
            <person name="Harrison M.C."/>
            <person name="Jongepier E."/>
            <person name="Robertson H.M."/>
            <person name="Arning N."/>
            <person name="Bitard-Feildel T."/>
            <person name="Chao H."/>
            <person name="Childers C.P."/>
            <person name="Dinh H."/>
            <person name="Doddapaneni H."/>
            <person name="Dugan S."/>
            <person name="Gowin J."/>
            <person name="Greiner C."/>
            <person name="Han Y."/>
            <person name="Hu H."/>
            <person name="Hughes D.S.T."/>
            <person name="Huylmans A.-K."/>
            <person name="Kemena C."/>
            <person name="Kremer L.P.M."/>
            <person name="Lee S.L."/>
            <person name="Lopez-Ezquerra A."/>
            <person name="Mallet L."/>
            <person name="Monroy-Kuhn J.M."/>
            <person name="Moser A."/>
            <person name="Murali S.C."/>
            <person name="Muzny D.M."/>
            <person name="Otani S."/>
            <person name="Piulachs M.-D."/>
            <person name="Poelchau M."/>
            <person name="Qu J."/>
            <person name="Schaub F."/>
            <person name="Wada-Katsumata A."/>
            <person name="Worley K.C."/>
            <person name="Xie Q."/>
            <person name="Ylla G."/>
            <person name="Poulsen M."/>
            <person name="Gibbs R.A."/>
            <person name="Schal C."/>
            <person name="Richards S."/>
            <person name="Belles X."/>
            <person name="Korb J."/>
            <person name="Bornberg-Bauer E."/>
        </authorList>
    </citation>
    <scope>NUCLEOTIDE SEQUENCE [LARGE SCALE GENOMIC DNA]</scope>
    <source>
        <tissue evidence="13">Whole body</tissue>
    </source>
</reference>
<keyword evidence="4 10" id="KW-0812">Transmembrane</keyword>
<name>A0A2J7R145_9NEOP</name>
<dbReference type="EMBL" id="NEVH01008214">
    <property type="protein sequence ID" value="PNF34545.1"/>
    <property type="molecule type" value="Genomic_DNA"/>
</dbReference>
<dbReference type="InParanoid" id="A0A2J7R145"/>
<keyword evidence="7 10" id="KW-1133">Transmembrane helix</keyword>
<dbReference type="PROSITE" id="PS50929">
    <property type="entry name" value="ABC_TM1F"/>
    <property type="match status" value="1"/>
</dbReference>
<dbReference type="GO" id="GO:0005524">
    <property type="term" value="F:ATP binding"/>
    <property type="evidence" value="ECO:0007669"/>
    <property type="project" value="UniProtKB-KW"/>
</dbReference>
<dbReference type="SMART" id="SM00382">
    <property type="entry name" value="AAA"/>
    <property type="match status" value="2"/>
</dbReference>
<dbReference type="PROSITE" id="PS50893">
    <property type="entry name" value="ABC_TRANSPORTER_2"/>
    <property type="match status" value="2"/>
</dbReference>
<feature type="transmembrane region" description="Helical" evidence="10">
    <location>
        <begin position="461"/>
        <end position="483"/>
    </location>
</feature>
<keyword evidence="14" id="KW-1185">Reference proteome</keyword>
<dbReference type="CDD" id="cd03244">
    <property type="entry name" value="ABCC_MRP_domain2"/>
    <property type="match status" value="1"/>
</dbReference>
<dbReference type="InterPro" id="IPR050173">
    <property type="entry name" value="ABC_transporter_C-like"/>
</dbReference>
<feature type="transmembrane region" description="Helical" evidence="10">
    <location>
        <begin position="556"/>
        <end position="578"/>
    </location>
</feature>
<comment type="caution">
    <text evidence="13">The sequence shown here is derived from an EMBL/GenBank/DDBJ whole genome shotgun (WGS) entry which is preliminary data.</text>
</comment>
<dbReference type="InterPro" id="IPR003593">
    <property type="entry name" value="AAA+_ATPase"/>
</dbReference>
<feature type="region of interest" description="Disordered" evidence="9">
    <location>
        <begin position="122"/>
        <end position="144"/>
    </location>
</feature>
<dbReference type="GO" id="GO:0016020">
    <property type="term" value="C:membrane"/>
    <property type="evidence" value="ECO:0007669"/>
    <property type="project" value="UniProtKB-SubCell"/>
</dbReference>
<dbReference type="SUPFAM" id="SSF90123">
    <property type="entry name" value="ABC transporter transmembrane region"/>
    <property type="match status" value="1"/>
</dbReference>
<organism evidence="13 14">
    <name type="scientific">Cryptotermes secundus</name>
    <dbReference type="NCBI Taxonomy" id="105785"/>
    <lineage>
        <taxon>Eukaryota</taxon>
        <taxon>Metazoa</taxon>
        <taxon>Ecdysozoa</taxon>
        <taxon>Arthropoda</taxon>
        <taxon>Hexapoda</taxon>
        <taxon>Insecta</taxon>
        <taxon>Pterygota</taxon>
        <taxon>Neoptera</taxon>
        <taxon>Polyneoptera</taxon>
        <taxon>Dictyoptera</taxon>
        <taxon>Blattodea</taxon>
        <taxon>Blattoidea</taxon>
        <taxon>Termitoidae</taxon>
        <taxon>Kalotermitidae</taxon>
        <taxon>Cryptotermitinae</taxon>
        <taxon>Cryptotermes</taxon>
    </lineage>
</organism>
<dbReference type="Gene3D" id="1.20.1560.10">
    <property type="entry name" value="ABC transporter type 1, transmembrane domain"/>
    <property type="match status" value="2"/>
</dbReference>
<feature type="transmembrane region" description="Helical" evidence="10">
    <location>
        <begin position="641"/>
        <end position="669"/>
    </location>
</feature>
<feature type="region of interest" description="Disordered" evidence="9">
    <location>
        <begin position="412"/>
        <end position="446"/>
    </location>
</feature>
<evidence type="ECO:0000313" key="14">
    <source>
        <dbReference type="Proteomes" id="UP000235965"/>
    </source>
</evidence>
<keyword evidence="3" id="KW-0813">Transport</keyword>